<dbReference type="PANTHER" id="PTHR38664">
    <property type="entry name" value="SLR0058 PROTEIN"/>
    <property type="match status" value="1"/>
</dbReference>
<name>A0A292YFX7_9BACL</name>
<keyword evidence="1" id="KW-0175">Coiled coil</keyword>
<evidence type="ECO:0000313" key="2">
    <source>
        <dbReference type="EMBL" id="GAX89167.1"/>
    </source>
</evidence>
<dbReference type="RefSeq" id="WP_096180857.1">
    <property type="nucleotide sequence ID" value="NZ_BDUF01000015.1"/>
</dbReference>
<protein>
    <submittedName>
        <fullName evidence="2">ATP synthase subunit B</fullName>
    </submittedName>
</protein>
<feature type="coiled-coil region" evidence="1">
    <location>
        <begin position="45"/>
        <end position="95"/>
    </location>
</feature>
<reference evidence="3" key="1">
    <citation type="submission" date="2017-07" db="EMBL/GenBank/DDBJ databases">
        <title>Draft genome sequence of Effusibacillus lacus strain skLN1.</title>
        <authorList>
            <person name="Watanabe M."/>
            <person name="Kojima H."/>
            <person name="Fukui M."/>
        </authorList>
    </citation>
    <scope>NUCLEOTIDE SEQUENCE [LARGE SCALE GENOMIC DNA]</scope>
    <source>
        <strain evidence="3">skLN1</strain>
    </source>
</reference>
<evidence type="ECO:0000313" key="3">
    <source>
        <dbReference type="Proteomes" id="UP000217785"/>
    </source>
</evidence>
<accession>A0A292YFX7</accession>
<dbReference type="AlphaFoldDB" id="A0A292YFX7"/>
<dbReference type="EMBL" id="BDUF01000015">
    <property type="protein sequence ID" value="GAX89167.1"/>
    <property type="molecule type" value="Genomic_DNA"/>
</dbReference>
<dbReference type="Proteomes" id="UP000217785">
    <property type="component" value="Unassembled WGS sequence"/>
</dbReference>
<gene>
    <name evidence="2" type="ORF">EFBL_0785</name>
</gene>
<sequence>MIDLIKKGLALGIGLAVTSKEQVEKVVDEMVKKGEMSQEESKEVISRLIQRGEEEQRELKRMMREEIKQILAELNIATKEDINRLDRRIQNLENQEQ</sequence>
<dbReference type="OrthoDB" id="191894at2"/>
<dbReference type="InterPro" id="IPR008769">
    <property type="entry name" value="PhaF_PhaI"/>
</dbReference>
<proteinExistence type="predicted"/>
<evidence type="ECO:0000256" key="1">
    <source>
        <dbReference type="SAM" id="Coils"/>
    </source>
</evidence>
<dbReference type="NCBIfam" id="NF047773">
    <property type="entry name" value="phas_rel_Lepto"/>
    <property type="match status" value="1"/>
</dbReference>
<organism evidence="2 3">
    <name type="scientific">Effusibacillus lacus</name>
    <dbReference type="NCBI Taxonomy" id="1348429"/>
    <lineage>
        <taxon>Bacteria</taxon>
        <taxon>Bacillati</taxon>
        <taxon>Bacillota</taxon>
        <taxon>Bacilli</taxon>
        <taxon>Bacillales</taxon>
        <taxon>Alicyclobacillaceae</taxon>
        <taxon>Effusibacillus</taxon>
    </lineage>
</organism>
<comment type="caution">
    <text evidence="2">The sequence shown here is derived from an EMBL/GenBank/DDBJ whole genome shotgun (WGS) entry which is preliminary data.</text>
</comment>
<keyword evidence="3" id="KW-1185">Reference proteome</keyword>
<dbReference type="PANTHER" id="PTHR38664:SF1">
    <property type="entry name" value="SLR0058 PROTEIN"/>
    <property type="match status" value="1"/>
</dbReference>